<dbReference type="Proteomes" id="UP000824091">
    <property type="component" value="Unassembled WGS sequence"/>
</dbReference>
<dbReference type="SUPFAM" id="SSF50475">
    <property type="entry name" value="FMN-binding split barrel"/>
    <property type="match status" value="1"/>
</dbReference>
<dbReference type="EMBL" id="DVMO01000044">
    <property type="protein sequence ID" value="HIU27318.1"/>
    <property type="molecule type" value="Genomic_DNA"/>
</dbReference>
<dbReference type="Pfam" id="PF12900">
    <property type="entry name" value="Pyridox_ox_2"/>
    <property type="match status" value="1"/>
</dbReference>
<dbReference type="AlphaFoldDB" id="A0A9D1I551"/>
<dbReference type="Gene3D" id="2.30.110.10">
    <property type="entry name" value="Electron Transport, Fmn-binding Protein, Chain A"/>
    <property type="match status" value="1"/>
</dbReference>
<comment type="caution">
    <text evidence="1">The sequence shown here is derived from an EMBL/GenBank/DDBJ whole genome shotgun (WGS) entry which is preliminary data.</text>
</comment>
<organism evidence="1 2">
    <name type="scientific">Candidatus Fimisoma avicola</name>
    <dbReference type="NCBI Taxonomy" id="2840826"/>
    <lineage>
        <taxon>Bacteria</taxon>
        <taxon>Bacillati</taxon>
        <taxon>Bacillota</taxon>
        <taxon>Clostridia</taxon>
        <taxon>Eubacteriales</taxon>
        <taxon>Candidatus Fimisoma</taxon>
    </lineage>
</organism>
<gene>
    <name evidence="1" type="ORF">IAD16_02910</name>
</gene>
<evidence type="ECO:0000313" key="2">
    <source>
        <dbReference type="Proteomes" id="UP000824091"/>
    </source>
</evidence>
<proteinExistence type="predicted"/>
<accession>A0A9D1I551</accession>
<dbReference type="InterPro" id="IPR024747">
    <property type="entry name" value="Pyridox_Oxase-rel"/>
</dbReference>
<protein>
    <submittedName>
        <fullName evidence="1">Pyridoxamine 5'-phosphate oxidase family protein</fullName>
    </submittedName>
</protein>
<dbReference type="PANTHER" id="PTHR34071">
    <property type="entry name" value="5-NITROIMIDAZOLE ANTIBIOTICS RESISTANCE PROTEIN, NIMA-FAMILY-RELATED PROTEIN-RELATED"/>
    <property type="match status" value="1"/>
</dbReference>
<evidence type="ECO:0000313" key="1">
    <source>
        <dbReference type="EMBL" id="HIU27318.1"/>
    </source>
</evidence>
<dbReference type="PANTHER" id="PTHR34071:SF2">
    <property type="entry name" value="FLAVIN-NUCLEOTIDE-BINDING PROTEIN"/>
    <property type="match status" value="1"/>
</dbReference>
<name>A0A9D1I551_9FIRM</name>
<reference evidence="1" key="2">
    <citation type="journal article" date="2021" name="PeerJ">
        <title>Extensive microbial diversity within the chicken gut microbiome revealed by metagenomics and culture.</title>
        <authorList>
            <person name="Gilroy R."/>
            <person name="Ravi A."/>
            <person name="Getino M."/>
            <person name="Pursley I."/>
            <person name="Horton D.L."/>
            <person name="Alikhan N.F."/>
            <person name="Baker D."/>
            <person name="Gharbi K."/>
            <person name="Hall N."/>
            <person name="Watson M."/>
            <person name="Adriaenssens E.M."/>
            <person name="Foster-Nyarko E."/>
            <person name="Jarju S."/>
            <person name="Secka A."/>
            <person name="Antonio M."/>
            <person name="Oren A."/>
            <person name="Chaudhuri R.R."/>
            <person name="La Ragione R."/>
            <person name="Hildebrand F."/>
            <person name="Pallen M.J."/>
        </authorList>
    </citation>
    <scope>NUCLEOTIDE SEQUENCE</scope>
    <source>
        <strain evidence="1">11300</strain>
    </source>
</reference>
<dbReference type="InterPro" id="IPR012349">
    <property type="entry name" value="Split_barrel_FMN-bd"/>
</dbReference>
<sequence>MFRKMRRFKQLLPEQETVSIIDGAKTGVLGVIGDDGYPYTVPVNHVLVGNRIYFHSAREGHKVDAIRKCPKVSFSFIDKEDVISREFTTYFRSAQVFGSAVIVQDQQEKDMALLKFCEKFCSADMDRFEEVMANEASQAIIIRVDIEQMTGKEAIELVKARKQG</sequence>
<reference evidence="1" key="1">
    <citation type="submission" date="2020-10" db="EMBL/GenBank/DDBJ databases">
        <authorList>
            <person name="Gilroy R."/>
        </authorList>
    </citation>
    <scope>NUCLEOTIDE SEQUENCE</scope>
    <source>
        <strain evidence="1">11300</strain>
    </source>
</reference>